<dbReference type="GO" id="GO:0000978">
    <property type="term" value="F:RNA polymerase II cis-regulatory region sequence-specific DNA binding"/>
    <property type="evidence" value="ECO:0007669"/>
    <property type="project" value="TreeGrafter"/>
</dbReference>
<dbReference type="Proteomes" id="UP000593562">
    <property type="component" value="Unassembled WGS sequence"/>
</dbReference>
<protein>
    <submittedName>
        <fullName evidence="10">Heat shock factor protein 5</fullName>
    </submittedName>
</protein>
<organism evidence="10 11">
    <name type="scientific">Tripterygium wilfordii</name>
    <name type="common">Thunder God vine</name>
    <dbReference type="NCBI Taxonomy" id="458696"/>
    <lineage>
        <taxon>Eukaryota</taxon>
        <taxon>Viridiplantae</taxon>
        <taxon>Streptophyta</taxon>
        <taxon>Embryophyta</taxon>
        <taxon>Tracheophyta</taxon>
        <taxon>Spermatophyta</taxon>
        <taxon>Magnoliopsida</taxon>
        <taxon>eudicotyledons</taxon>
        <taxon>Gunneridae</taxon>
        <taxon>Pentapetalae</taxon>
        <taxon>rosids</taxon>
        <taxon>fabids</taxon>
        <taxon>Celastrales</taxon>
        <taxon>Celastraceae</taxon>
        <taxon>Tripterygium</taxon>
    </lineage>
</organism>
<comment type="caution">
    <text evidence="10">The sequence shown here is derived from an EMBL/GenBank/DDBJ whole genome shotgun (WGS) entry which is preliminary data.</text>
</comment>
<accession>A0A7J7DPN0</accession>
<evidence type="ECO:0000256" key="8">
    <source>
        <dbReference type="ARBA" id="ARBA00061350"/>
    </source>
</evidence>
<dbReference type="Gene3D" id="1.10.10.10">
    <property type="entry name" value="Winged helix-like DNA-binding domain superfamily/Winged helix DNA-binding domain"/>
    <property type="match status" value="1"/>
</dbReference>
<dbReference type="GO" id="GO:0003700">
    <property type="term" value="F:DNA-binding transcription factor activity"/>
    <property type="evidence" value="ECO:0007669"/>
    <property type="project" value="InterPro"/>
</dbReference>
<gene>
    <name evidence="10" type="ORF">HS088_TW05G00778</name>
</gene>
<keyword evidence="4 10" id="KW-0346">Stress response</keyword>
<dbReference type="FunFam" id="1.10.10.10:FF:000057">
    <property type="entry name" value="Heat shock transcription factor 1"/>
    <property type="match status" value="1"/>
</dbReference>
<dbReference type="AlphaFoldDB" id="A0A7J7DPN0"/>
<evidence type="ECO:0000256" key="2">
    <source>
        <dbReference type="ARBA" id="ARBA00022553"/>
    </source>
</evidence>
<evidence type="ECO:0000313" key="10">
    <source>
        <dbReference type="EMBL" id="KAF5748046.1"/>
    </source>
</evidence>
<dbReference type="OrthoDB" id="60033at2759"/>
<feature type="domain" description="HSF-type DNA-binding" evidence="9">
    <location>
        <begin position="56"/>
        <end position="80"/>
    </location>
</feature>
<dbReference type="Pfam" id="PF00447">
    <property type="entry name" value="HSF_DNA-bind"/>
    <property type="match status" value="1"/>
</dbReference>
<keyword evidence="5" id="KW-0238">DNA-binding</keyword>
<evidence type="ECO:0000256" key="7">
    <source>
        <dbReference type="ARBA" id="ARBA00023242"/>
    </source>
</evidence>
<keyword evidence="2" id="KW-0597">Phosphoprotein</keyword>
<dbReference type="PANTHER" id="PTHR10015">
    <property type="entry name" value="HEAT SHOCK TRANSCRIPTION FACTOR"/>
    <property type="match status" value="1"/>
</dbReference>
<reference evidence="10 11" key="1">
    <citation type="journal article" date="2020" name="Nat. Commun.">
        <title>Genome of Tripterygium wilfordii and identification of cytochrome P450 involved in triptolide biosynthesis.</title>
        <authorList>
            <person name="Tu L."/>
            <person name="Su P."/>
            <person name="Zhang Z."/>
            <person name="Gao L."/>
            <person name="Wang J."/>
            <person name="Hu T."/>
            <person name="Zhou J."/>
            <person name="Zhang Y."/>
            <person name="Zhao Y."/>
            <person name="Liu Y."/>
            <person name="Song Y."/>
            <person name="Tong Y."/>
            <person name="Lu Y."/>
            <person name="Yang J."/>
            <person name="Xu C."/>
            <person name="Jia M."/>
            <person name="Peters R.J."/>
            <person name="Huang L."/>
            <person name="Gao W."/>
        </authorList>
    </citation>
    <scope>NUCLEOTIDE SEQUENCE [LARGE SCALE GENOMIC DNA]</scope>
    <source>
        <strain evidence="11">cv. XIE 37</strain>
        <tissue evidence="10">Leaf</tissue>
    </source>
</reference>
<dbReference type="EMBL" id="JAAARO010000005">
    <property type="protein sequence ID" value="KAF5748046.1"/>
    <property type="molecule type" value="Genomic_DNA"/>
</dbReference>
<keyword evidence="11" id="KW-1185">Reference proteome</keyword>
<keyword evidence="7" id="KW-0539">Nucleus</keyword>
<evidence type="ECO:0000256" key="6">
    <source>
        <dbReference type="ARBA" id="ARBA00023163"/>
    </source>
</evidence>
<dbReference type="InterPro" id="IPR000232">
    <property type="entry name" value="HSF_DNA-bd"/>
</dbReference>
<dbReference type="InParanoid" id="A0A7J7DPN0"/>
<comment type="similarity">
    <text evidence="8">Belongs to the HSF family. Class A subfamily.</text>
</comment>
<dbReference type="PRINTS" id="PR00056">
    <property type="entry name" value="HSFDOMAIN"/>
</dbReference>
<evidence type="ECO:0000256" key="3">
    <source>
        <dbReference type="ARBA" id="ARBA00023015"/>
    </source>
</evidence>
<comment type="subcellular location">
    <subcellularLocation>
        <location evidence="1">Nucleus</location>
    </subcellularLocation>
</comment>
<evidence type="ECO:0000256" key="4">
    <source>
        <dbReference type="ARBA" id="ARBA00023016"/>
    </source>
</evidence>
<evidence type="ECO:0000256" key="5">
    <source>
        <dbReference type="ARBA" id="ARBA00023125"/>
    </source>
</evidence>
<evidence type="ECO:0000313" key="11">
    <source>
        <dbReference type="Proteomes" id="UP000593562"/>
    </source>
</evidence>
<dbReference type="InterPro" id="IPR036388">
    <property type="entry name" value="WH-like_DNA-bd_sf"/>
</dbReference>
<dbReference type="SUPFAM" id="SSF46785">
    <property type="entry name" value="Winged helix' DNA-binding domain"/>
    <property type="match status" value="1"/>
</dbReference>
<keyword evidence="6" id="KW-0804">Transcription</keyword>
<dbReference type="PANTHER" id="PTHR10015:SF325">
    <property type="entry name" value="HEAT STRESS TRANSCRIPTION FACTOR A-8"/>
    <property type="match status" value="1"/>
</dbReference>
<dbReference type="GO" id="GO:0034605">
    <property type="term" value="P:cellular response to heat"/>
    <property type="evidence" value="ECO:0007669"/>
    <property type="project" value="TreeGrafter"/>
</dbReference>
<evidence type="ECO:0000256" key="1">
    <source>
        <dbReference type="ARBA" id="ARBA00004123"/>
    </source>
</evidence>
<dbReference type="GO" id="GO:0005634">
    <property type="term" value="C:nucleus"/>
    <property type="evidence" value="ECO:0007669"/>
    <property type="project" value="UniProtKB-SubCell"/>
</dbReference>
<dbReference type="InterPro" id="IPR036390">
    <property type="entry name" value="WH_DNA-bd_sf"/>
</dbReference>
<dbReference type="FunCoup" id="A0A7J7DPN0">
    <property type="interactions" value="54"/>
</dbReference>
<sequence length="376" mass="43157">MVKSGVNDDGSQSIPPFLRKCYEMVDDESSNPVISWSQNDDSFVIWNMTEFSVQLLPKFFKHNNFSSFMRQLNIYGFRKIDSDRWEFSNDGFIKGQKHLLKNICRRKHSQSMDNRKTLLQQDNKVESSEEIENPGLWKEVENLKTDKNSLMQQLVNLRQHQETADDKLLVLKDRLQGMEKNQQQMLSFLVIAMKIPGFLVQLLQPKENNWRMAESGGMLERGIEDGGPPAVDGMIVRYQLPLDELPSPVLVPTDSGKPQQSNHSFDGMKDYFVNSDFMKMLLDEKLCSFESQVPFVLPDLPDDGAWEQLLLASPVRQDSKHDSERANDTEMEIETSSAIGTDFEVSKRFETAFDLMVSSQNLESKSTELGNYPMKS</sequence>
<dbReference type="GO" id="GO:0006357">
    <property type="term" value="P:regulation of transcription by RNA polymerase II"/>
    <property type="evidence" value="ECO:0007669"/>
    <property type="project" value="TreeGrafter"/>
</dbReference>
<dbReference type="SMART" id="SM00415">
    <property type="entry name" value="HSF"/>
    <property type="match status" value="1"/>
</dbReference>
<proteinExistence type="inferred from homology"/>
<name>A0A7J7DPN0_TRIWF</name>
<evidence type="ECO:0000259" key="9">
    <source>
        <dbReference type="PROSITE" id="PS00434"/>
    </source>
</evidence>
<keyword evidence="3" id="KW-0805">Transcription regulation</keyword>
<dbReference type="PROSITE" id="PS00434">
    <property type="entry name" value="HSF_DOMAIN"/>
    <property type="match status" value="1"/>
</dbReference>